<dbReference type="PROSITE" id="PS51892">
    <property type="entry name" value="SUBTILASE"/>
    <property type="match status" value="1"/>
</dbReference>
<dbReference type="GO" id="GO:0004252">
    <property type="term" value="F:serine-type endopeptidase activity"/>
    <property type="evidence" value="ECO:0007669"/>
    <property type="project" value="UniProtKB-UniRule"/>
</dbReference>
<dbReference type="InterPro" id="IPR022398">
    <property type="entry name" value="Peptidase_S8_His-AS"/>
</dbReference>
<organism evidence="10 11">
    <name type="scientific">Entomortierella parvispora</name>
    <dbReference type="NCBI Taxonomy" id="205924"/>
    <lineage>
        <taxon>Eukaryota</taxon>
        <taxon>Fungi</taxon>
        <taxon>Fungi incertae sedis</taxon>
        <taxon>Mucoromycota</taxon>
        <taxon>Mortierellomycotina</taxon>
        <taxon>Mortierellomycetes</taxon>
        <taxon>Mortierellales</taxon>
        <taxon>Mortierellaceae</taxon>
        <taxon>Entomortierella</taxon>
    </lineage>
</organism>
<feature type="region of interest" description="Disordered" evidence="8">
    <location>
        <begin position="100"/>
        <end position="207"/>
    </location>
</feature>
<comment type="caution">
    <text evidence="10">The sequence shown here is derived from an EMBL/GenBank/DDBJ whole genome shotgun (WGS) entry which is preliminary data.</text>
</comment>
<feature type="compositionally biased region" description="Basic and acidic residues" evidence="8">
    <location>
        <begin position="1017"/>
        <end position="1031"/>
    </location>
</feature>
<feature type="region of interest" description="Disordered" evidence="8">
    <location>
        <begin position="1365"/>
        <end position="1419"/>
    </location>
</feature>
<dbReference type="InterPro" id="IPR036852">
    <property type="entry name" value="Peptidase_S8/S53_dom_sf"/>
</dbReference>
<feature type="domain" description="Peptidase S8/S53" evidence="9">
    <location>
        <begin position="328"/>
        <end position="776"/>
    </location>
</feature>
<feature type="compositionally biased region" description="Polar residues" evidence="8">
    <location>
        <begin position="969"/>
        <end position="979"/>
    </location>
</feature>
<reference evidence="10" key="2">
    <citation type="journal article" date="2022" name="Microbiol. Resour. Announc.">
        <title>Whole-Genome Sequence of Entomortierella parvispora E1425, a Mucoromycotan Fungus Associated with Burkholderiaceae-Related Endosymbiotic Bacteria.</title>
        <authorList>
            <person name="Herlambang A."/>
            <person name="Guo Y."/>
            <person name="Takashima Y."/>
            <person name="Narisawa K."/>
            <person name="Ohta H."/>
            <person name="Nishizawa T."/>
        </authorList>
    </citation>
    <scope>NUCLEOTIDE SEQUENCE</scope>
    <source>
        <strain evidence="10">E1425</strain>
    </source>
</reference>
<feature type="active site" description="Charge relay system" evidence="5 6">
    <location>
        <position position="738"/>
    </location>
</feature>
<dbReference type="PRINTS" id="PR00723">
    <property type="entry name" value="SUBTILISIN"/>
</dbReference>
<feature type="compositionally biased region" description="Basic residues" evidence="8">
    <location>
        <begin position="1386"/>
        <end position="1401"/>
    </location>
</feature>
<dbReference type="InterPro" id="IPR015500">
    <property type="entry name" value="Peptidase_S8_subtilisin-rel"/>
</dbReference>
<dbReference type="PROSITE" id="PS00138">
    <property type="entry name" value="SUBTILASE_SER"/>
    <property type="match status" value="1"/>
</dbReference>
<reference evidence="10" key="1">
    <citation type="submission" date="2021-11" db="EMBL/GenBank/DDBJ databases">
        <authorList>
            <person name="Herlambang A."/>
            <person name="Guo Y."/>
            <person name="Takashima Y."/>
            <person name="Nishizawa T."/>
        </authorList>
    </citation>
    <scope>NUCLEOTIDE SEQUENCE</scope>
    <source>
        <strain evidence="10">E1425</strain>
    </source>
</reference>
<feature type="compositionally biased region" description="Basic and acidic residues" evidence="8">
    <location>
        <begin position="1039"/>
        <end position="1050"/>
    </location>
</feature>
<protein>
    <recommendedName>
        <fullName evidence="9">Peptidase S8/S53 domain-containing protein</fullName>
    </recommendedName>
</protein>
<feature type="active site" description="Charge relay system" evidence="5 6">
    <location>
        <position position="337"/>
    </location>
</feature>
<gene>
    <name evidence="10" type="ORF">EMPS_02396</name>
</gene>
<evidence type="ECO:0000256" key="5">
    <source>
        <dbReference type="PIRSR" id="PIRSR615500-1"/>
    </source>
</evidence>
<sequence length="1456" mass="157241">MQSFGITMKRNRPLVRTPVVLFFVLLAINVPPWLMYKGNRIGAVCALEVTAPESPPSNFQPIVGDSPLDDFASRSGQSAFSVEQLDLEADKEDRAQEVVAADEAVEDKGSISVKGSPMDPSPQARIITGDLKDNNKENIPQDQEHEVDQQEAPSPKSTPAVEDAPLPTTEAAPSAIPPPPLSPKIDEHEKAPGDADTTKIGKPSRHVQTNTYYARLSAPPGTADAREQHRVVTQALLALPDGRVTIRHEFGMDEDDVLNVISFKLEGSGDGLEEIAAMNGVIGIYPVRTRKRPRALPLGSLQLTRPTLESAHILTGIQMAREKLGLTGKGIKVGIIDTGIDYTHPALGGCFGPGCKVAFGYDFVGDDYDNGDTDKDTPRPDKDPMDCAGHGTHVAGIVAARNIAPNALGTQGFVGVAPDATLGAYRVFGCEGEVGDDVLLAAIKRAFGDGMDVVNLSLGGSSGWPEEPFATACAAYIRKGLHISIANGNDGEEGLFEDGAPATAAGAIAVGSVDNTYFLGPAADLSYKAVDARKIVDNAVTSGRQSPGKIGMAMASDAADVSMKSFRKDAPYVVHVSAQDPVGCTAYDTTALEKEYKISRANILVLIRRGICTFTEKAKFISNAKLGGMLVYDIIPEQRPLGMAINGLNISAAGLSLEDANTILDALKAKPQGLQLTAQFSTEDQVLKLASGGKISDFSSWGPDARLSYKPDIVTPGGMIYSTFPVAKGGFMTLQGTSMSSPYMAGIQAIYLARYGKTEPAKLLNLLQSTAVPTVRPGSTTGLTSVFQQGGGLVSMERLFAADPPTFVIPTALYLNDTQFQKLEHELSFTNPSSTGTRAWTLVHRPAFSINGFEESNHYTPVNQSRLRSSELGAGAVTMTPSQFSLGPGATGKVQIRVEPPPGLNVDERWLYSGFIEFLCKSTNSVGEVSDCGSSLVSYGGMHGNLAGVPILNPALAYPALQLDRLTASTGPKTQSVTKGTEDDENDPEQRSARHRRQPEQQLNGEEKVNGHHHHRVAQDHGLQKDEDVTRKNTQGKKGSKEDADKDKKKNLFRDRKESVRVGKGDDDWVQILVSVNFPTGLLTIEAESVCDDDRGGQADNTIRLEIGGSGQGRFQIETAAALEEAERVVAVSHQRMEQHQQGDNSCELDEEDDAILNDPIAVAMMEERLNRSQELAFMPSGLYMPYEGYSQVMLLEPSLYEDELLEMKAKEPKDNKDKKYHSNSKSKSTETKKTKKTKKSKSSKNKAKKGRRLAIKGRSKSVNAPKGASGHRGRKEPPPGRPVIPPNGSGRTGPACLPRILGLIPNGFNPWSSRSDSTEGNTFQIFTWQGDLLLENKDIMNGAAGADVPQALLAKKKKLLRKKIKKMKRGVQGMDPDKKDEKRGGGRGHGGHKAHRKKKPNTSEEEQKAPTSRDLPDGRYRLVVKVLKPWGVRGRASDVERWSSPIIIIKRNRKR</sequence>
<dbReference type="InterPro" id="IPR000209">
    <property type="entry name" value="Peptidase_S8/S53_dom"/>
</dbReference>
<keyword evidence="2 6" id="KW-0645">Protease</keyword>
<dbReference type="OrthoDB" id="10020333at2759"/>
<evidence type="ECO:0000256" key="1">
    <source>
        <dbReference type="ARBA" id="ARBA00011073"/>
    </source>
</evidence>
<dbReference type="InterPro" id="IPR023827">
    <property type="entry name" value="Peptidase_S8_Asp-AS"/>
</dbReference>
<dbReference type="Pfam" id="PF00082">
    <property type="entry name" value="Peptidase_S8"/>
    <property type="match status" value="1"/>
</dbReference>
<accession>A0A9P3H4T2</accession>
<evidence type="ECO:0000256" key="7">
    <source>
        <dbReference type="RuleBase" id="RU003355"/>
    </source>
</evidence>
<feature type="compositionally biased region" description="Basic and acidic residues" evidence="8">
    <location>
        <begin position="1376"/>
        <end position="1385"/>
    </location>
</feature>
<feature type="compositionally biased region" description="Basic residues" evidence="8">
    <location>
        <begin position="1234"/>
        <end position="1260"/>
    </location>
</feature>
<feature type="compositionally biased region" description="Basic and acidic residues" evidence="8">
    <location>
        <begin position="184"/>
        <end position="199"/>
    </location>
</feature>
<evidence type="ECO:0000259" key="9">
    <source>
        <dbReference type="Pfam" id="PF00082"/>
    </source>
</evidence>
<comment type="similarity">
    <text evidence="1 6 7">Belongs to the peptidase S8 family.</text>
</comment>
<dbReference type="GO" id="GO:0005615">
    <property type="term" value="C:extracellular space"/>
    <property type="evidence" value="ECO:0007669"/>
    <property type="project" value="TreeGrafter"/>
</dbReference>
<dbReference type="Gene3D" id="3.50.30.30">
    <property type="match status" value="1"/>
</dbReference>
<dbReference type="EMBL" id="BQFW01000003">
    <property type="protein sequence ID" value="GJJ70047.1"/>
    <property type="molecule type" value="Genomic_DNA"/>
</dbReference>
<evidence type="ECO:0000313" key="11">
    <source>
        <dbReference type="Proteomes" id="UP000827284"/>
    </source>
</evidence>
<dbReference type="SUPFAM" id="SSF52743">
    <property type="entry name" value="Subtilisin-like"/>
    <property type="match status" value="1"/>
</dbReference>
<dbReference type="Proteomes" id="UP000827284">
    <property type="component" value="Unassembled WGS sequence"/>
</dbReference>
<evidence type="ECO:0000256" key="6">
    <source>
        <dbReference type="PROSITE-ProRule" id="PRU01240"/>
    </source>
</evidence>
<dbReference type="PANTHER" id="PTHR43806:SF66">
    <property type="entry name" value="SERIN ENDOPEPTIDASE"/>
    <property type="match status" value="1"/>
</dbReference>
<feature type="active site" description="Charge relay system" evidence="5 6">
    <location>
        <position position="390"/>
    </location>
</feature>
<dbReference type="InterPro" id="IPR034187">
    <property type="entry name" value="Peptidases_S8_5"/>
</dbReference>
<dbReference type="PROSITE" id="PS00136">
    <property type="entry name" value="SUBTILASE_ASP"/>
    <property type="match status" value="1"/>
</dbReference>
<evidence type="ECO:0000313" key="10">
    <source>
        <dbReference type="EMBL" id="GJJ70047.1"/>
    </source>
</evidence>
<feature type="region of interest" description="Disordered" evidence="8">
    <location>
        <begin position="1211"/>
        <end position="1296"/>
    </location>
</feature>
<keyword evidence="11" id="KW-1185">Reference proteome</keyword>
<evidence type="ECO:0000256" key="4">
    <source>
        <dbReference type="ARBA" id="ARBA00022825"/>
    </source>
</evidence>
<dbReference type="PROSITE" id="PS00137">
    <property type="entry name" value="SUBTILASE_HIS"/>
    <property type="match status" value="1"/>
</dbReference>
<dbReference type="Gene3D" id="3.40.50.200">
    <property type="entry name" value="Peptidase S8/S53 domain"/>
    <property type="match status" value="2"/>
</dbReference>
<dbReference type="GO" id="GO:0006508">
    <property type="term" value="P:proteolysis"/>
    <property type="evidence" value="ECO:0007669"/>
    <property type="project" value="UniProtKB-KW"/>
</dbReference>
<keyword evidence="3 6" id="KW-0378">Hydrolase</keyword>
<evidence type="ECO:0000256" key="8">
    <source>
        <dbReference type="SAM" id="MobiDB-lite"/>
    </source>
</evidence>
<evidence type="ECO:0000256" key="2">
    <source>
        <dbReference type="ARBA" id="ARBA00022670"/>
    </source>
</evidence>
<name>A0A9P3H4T2_9FUNG</name>
<dbReference type="CDD" id="cd07489">
    <property type="entry name" value="Peptidases_S8_5"/>
    <property type="match status" value="1"/>
</dbReference>
<dbReference type="PANTHER" id="PTHR43806">
    <property type="entry name" value="PEPTIDASE S8"/>
    <property type="match status" value="1"/>
</dbReference>
<dbReference type="InterPro" id="IPR023828">
    <property type="entry name" value="Peptidase_S8_Ser-AS"/>
</dbReference>
<keyword evidence="4 6" id="KW-0720">Serine protease</keyword>
<feature type="region of interest" description="Disordered" evidence="8">
    <location>
        <begin position="969"/>
        <end position="1050"/>
    </location>
</feature>
<dbReference type="InterPro" id="IPR050131">
    <property type="entry name" value="Peptidase_S8_subtilisin-like"/>
</dbReference>
<evidence type="ECO:0000256" key="3">
    <source>
        <dbReference type="ARBA" id="ARBA00022801"/>
    </source>
</evidence>
<proteinExistence type="inferred from homology"/>